<name>A0AAD7D9M0_MYCRO</name>
<gene>
    <name evidence="2" type="ORF">B0H17DRAFT_1137231</name>
</gene>
<dbReference type="EMBL" id="JARKIE010000100">
    <property type="protein sequence ID" value="KAJ7686035.1"/>
    <property type="molecule type" value="Genomic_DNA"/>
</dbReference>
<keyword evidence="3" id="KW-1185">Reference proteome</keyword>
<organism evidence="2 3">
    <name type="scientific">Mycena rosella</name>
    <name type="common">Pink bonnet</name>
    <name type="synonym">Agaricus rosellus</name>
    <dbReference type="NCBI Taxonomy" id="1033263"/>
    <lineage>
        <taxon>Eukaryota</taxon>
        <taxon>Fungi</taxon>
        <taxon>Dikarya</taxon>
        <taxon>Basidiomycota</taxon>
        <taxon>Agaricomycotina</taxon>
        <taxon>Agaricomycetes</taxon>
        <taxon>Agaricomycetidae</taxon>
        <taxon>Agaricales</taxon>
        <taxon>Marasmiineae</taxon>
        <taxon>Mycenaceae</taxon>
        <taxon>Mycena</taxon>
    </lineage>
</organism>
<protein>
    <submittedName>
        <fullName evidence="2">Uncharacterized protein</fullName>
    </submittedName>
</protein>
<evidence type="ECO:0000313" key="3">
    <source>
        <dbReference type="Proteomes" id="UP001221757"/>
    </source>
</evidence>
<sequence>MAGWWSEQSNGKTIFYKLPEHLTAQYKVWKSCQLQQETMVATPDQRKLNEQRIRSSTHSAQILPAEVVSPPGRAGSQLGKKFSPPTDHTSLSRPRMTETTYTLATPTVHLAAPFMNQPQQSQATFVTWDQAGSCIEPTTSG</sequence>
<reference evidence="2" key="1">
    <citation type="submission" date="2023-03" db="EMBL/GenBank/DDBJ databases">
        <title>Massive genome expansion in bonnet fungi (Mycena s.s.) driven by repeated elements and novel gene families across ecological guilds.</title>
        <authorList>
            <consortium name="Lawrence Berkeley National Laboratory"/>
            <person name="Harder C.B."/>
            <person name="Miyauchi S."/>
            <person name="Viragh M."/>
            <person name="Kuo A."/>
            <person name="Thoen E."/>
            <person name="Andreopoulos B."/>
            <person name="Lu D."/>
            <person name="Skrede I."/>
            <person name="Drula E."/>
            <person name="Henrissat B."/>
            <person name="Morin E."/>
            <person name="Kohler A."/>
            <person name="Barry K."/>
            <person name="LaButti K."/>
            <person name="Morin E."/>
            <person name="Salamov A."/>
            <person name="Lipzen A."/>
            <person name="Mereny Z."/>
            <person name="Hegedus B."/>
            <person name="Baldrian P."/>
            <person name="Stursova M."/>
            <person name="Weitz H."/>
            <person name="Taylor A."/>
            <person name="Grigoriev I.V."/>
            <person name="Nagy L.G."/>
            <person name="Martin F."/>
            <person name="Kauserud H."/>
        </authorList>
    </citation>
    <scope>NUCLEOTIDE SEQUENCE</scope>
    <source>
        <strain evidence="2">CBHHK067</strain>
    </source>
</reference>
<comment type="caution">
    <text evidence="2">The sequence shown here is derived from an EMBL/GenBank/DDBJ whole genome shotgun (WGS) entry which is preliminary data.</text>
</comment>
<feature type="compositionally biased region" description="Polar residues" evidence="1">
    <location>
        <begin position="86"/>
        <end position="95"/>
    </location>
</feature>
<accession>A0AAD7D9M0</accession>
<proteinExistence type="predicted"/>
<evidence type="ECO:0000313" key="2">
    <source>
        <dbReference type="EMBL" id="KAJ7686035.1"/>
    </source>
</evidence>
<feature type="region of interest" description="Disordered" evidence="1">
    <location>
        <begin position="54"/>
        <end position="95"/>
    </location>
</feature>
<dbReference type="Proteomes" id="UP001221757">
    <property type="component" value="Unassembled WGS sequence"/>
</dbReference>
<evidence type="ECO:0000256" key="1">
    <source>
        <dbReference type="SAM" id="MobiDB-lite"/>
    </source>
</evidence>
<dbReference type="AlphaFoldDB" id="A0AAD7D9M0"/>